<organism evidence="7 8">
    <name type="scientific">Burkholderia vietnamiensis (strain G4 / LMG 22486)</name>
    <name type="common">Burkholderia cepacia (strain R1808)</name>
    <dbReference type="NCBI Taxonomy" id="269482"/>
    <lineage>
        <taxon>Bacteria</taxon>
        <taxon>Pseudomonadati</taxon>
        <taxon>Pseudomonadota</taxon>
        <taxon>Betaproteobacteria</taxon>
        <taxon>Burkholderiales</taxon>
        <taxon>Burkholderiaceae</taxon>
        <taxon>Burkholderia</taxon>
        <taxon>Burkholderia cepacia complex</taxon>
    </lineage>
</organism>
<evidence type="ECO:0000256" key="6">
    <source>
        <dbReference type="SAM" id="SignalP"/>
    </source>
</evidence>
<reference evidence="8" key="1">
    <citation type="submission" date="2007-03" db="EMBL/GenBank/DDBJ databases">
        <title>Complete sequence of chromosome 1 of Burkholderia vietnamiensis G4.</title>
        <authorList>
            <consortium name="US DOE Joint Genome Institute"/>
            <person name="Copeland A."/>
            <person name="Lucas S."/>
            <person name="Lapidus A."/>
            <person name="Barry K."/>
            <person name="Detter J.C."/>
            <person name="Glavina del Rio T."/>
            <person name="Hammon N."/>
            <person name="Israni S."/>
            <person name="Dalin E."/>
            <person name="Tice H."/>
            <person name="Pitluck S."/>
            <person name="Chain P."/>
            <person name="Malfatti S."/>
            <person name="Shin M."/>
            <person name="Vergez L."/>
            <person name="Schmutz J."/>
            <person name="Larimer F."/>
            <person name="Land M."/>
            <person name="Hauser L."/>
            <person name="Kyrpides N."/>
            <person name="Tiedje J."/>
            <person name="Richardson P."/>
        </authorList>
    </citation>
    <scope>NUCLEOTIDE SEQUENCE [LARGE SCALE GENOMIC DNA]</scope>
    <source>
        <strain evidence="8">G4 / LMG 22486</strain>
    </source>
</reference>
<evidence type="ECO:0000256" key="3">
    <source>
        <dbReference type="ARBA" id="ARBA00022729"/>
    </source>
</evidence>
<proteinExistence type="inferred from homology"/>
<evidence type="ECO:0000313" key="7">
    <source>
        <dbReference type="EMBL" id="ABO54347.1"/>
    </source>
</evidence>
<keyword evidence="5" id="KW-0998">Cell outer membrane</keyword>
<comment type="similarity">
    <text evidence="2">Belongs to the MipA/OmpV family.</text>
</comment>
<dbReference type="EMBL" id="CP000614">
    <property type="protein sequence ID" value="ABO54347.1"/>
    <property type="molecule type" value="Genomic_DNA"/>
</dbReference>
<keyword evidence="3 6" id="KW-0732">Signal</keyword>
<accession>A4JDJ4</accession>
<dbReference type="GO" id="GO:0009279">
    <property type="term" value="C:cell outer membrane"/>
    <property type="evidence" value="ECO:0007669"/>
    <property type="project" value="UniProtKB-SubCell"/>
</dbReference>
<feature type="chain" id="PRO_5002670053" evidence="6">
    <location>
        <begin position="26"/>
        <end position="259"/>
    </location>
</feature>
<protein>
    <submittedName>
        <fullName evidence="7">MltA-interacting MipA family protein</fullName>
    </submittedName>
</protein>
<dbReference type="AlphaFoldDB" id="A4JDJ4"/>
<dbReference type="PANTHER" id="PTHR38776:SF1">
    <property type="entry name" value="MLTA-INTERACTING PROTEIN-RELATED"/>
    <property type="match status" value="1"/>
</dbReference>
<dbReference type="HOGENOM" id="CLU_062990_0_0_4"/>
<dbReference type="PANTHER" id="PTHR38776">
    <property type="entry name" value="MLTA-INTERACTING PROTEIN-RELATED"/>
    <property type="match status" value="1"/>
</dbReference>
<dbReference type="Proteomes" id="UP000002287">
    <property type="component" value="Chromosome 1"/>
</dbReference>
<comment type="subcellular location">
    <subcellularLocation>
        <location evidence="1">Cell outer membrane</location>
    </subcellularLocation>
</comment>
<evidence type="ECO:0000256" key="1">
    <source>
        <dbReference type="ARBA" id="ARBA00004442"/>
    </source>
</evidence>
<evidence type="ECO:0000256" key="2">
    <source>
        <dbReference type="ARBA" id="ARBA00005722"/>
    </source>
</evidence>
<dbReference type="eggNOG" id="COG3713">
    <property type="taxonomic scope" value="Bacteria"/>
</dbReference>
<evidence type="ECO:0000313" key="8">
    <source>
        <dbReference type="Proteomes" id="UP000002287"/>
    </source>
</evidence>
<dbReference type="KEGG" id="bvi:Bcep1808_1337"/>
<sequence length="259" mass="27348">MRPSIRSLRYCMPLAGLTLASAVHAENQYAISLGGGFAPRYQGSNQYRAIVAPSFSAMFGNGFFVDSSAGAGYRLALPNGAFVSAALGYDAGRTDDDRFGRAGSDHLKGMGRVPGSVLFAMHAGVKLPDGGELSLAIDAPVTHGSRGLSGHVDLAVPVFERGRHALVATASVHAGTGRYMQTFYGVTDAQSRASGFGPYSTSGGVDSATLSLTWNWDLSRHWAVRATGGFTRLLGRYGDSPIVQTRSNYYGMAGATYRF</sequence>
<dbReference type="InterPro" id="IPR010583">
    <property type="entry name" value="MipA"/>
</dbReference>
<evidence type="ECO:0000256" key="5">
    <source>
        <dbReference type="ARBA" id="ARBA00023237"/>
    </source>
</evidence>
<gene>
    <name evidence="7" type="ordered locus">Bcep1808_1337</name>
</gene>
<feature type="signal peptide" evidence="6">
    <location>
        <begin position="1"/>
        <end position="25"/>
    </location>
</feature>
<evidence type="ECO:0000256" key="4">
    <source>
        <dbReference type="ARBA" id="ARBA00023136"/>
    </source>
</evidence>
<dbReference type="Pfam" id="PF06629">
    <property type="entry name" value="MipA"/>
    <property type="match status" value="1"/>
</dbReference>
<keyword evidence="4" id="KW-0472">Membrane</keyword>
<name>A4JDJ4_BURVG</name>